<accession>A0A0A2DM35</accession>
<feature type="transmembrane region" description="Helical" evidence="1">
    <location>
        <begin position="70"/>
        <end position="88"/>
    </location>
</feature>
<evidence type="ECO:0008006" key="4">
    <source>
        <dbReference type="Google" id="ProtNLM"/>
    </source>
</evidence>
<evidence type="ECO:0000256" key="1">
    <source>
        <dbReference type="SAM" id="Phobius"/>
    </source>
</evidence>
<dbReference type="Pfam" id="PF11222">
    <property type="entry name" value="DUF3017"/>
    <property type="match status" value="1"/>
</dbReference>
<dbReference type="EMBL" id="JRVJ01000004">
    <property type="protein sequence ID" value="KGM18949.1"/>
    <property type="molecule type" value="Genomic_DNA"/>
</dbReference>
<feature type="transmembrane region" description="Helical" evidence="1">
    <location>
        <begin position="103"/>
        <end position="122"/>
    </location>
</feature>
<dbReference type="InterPro" id="IPR021385">
    <property type="entry name" value="DUF3017"/>
</dbReference>
<feature type="transmembrane region" description="Helical" evidence="1">
    <location>
        <begin position="46"/>
        <end position="64"/>
    </location>
</feature>
<keyword evidence="1" id="KW-0812">Transmembrane</keyword>
<gene>
    <name evidence="2" type="ORF">MA47_05040</name>
</gene>
<sequence length="127" mass="13907">MSPNSPHTPHQHSAHARIGGVREHLLANPHDRAVPPSPLRASLQRGLIYGFAGLLIVVFGLIVMNHWRRGVFILGLALVYLAVIRWLVDSRILGVLAVRSRKFDSIFSATLGLAMMWIALGVESLGS</sequence>
<keyword evidence="1" id="KW-0472">Membrane</keyword>
<reference evidence="2 3" key="1">
    <citation type="submission" date="2014-10" db="EMBL/GenBank/DDBJ databases">
        <title>Whole Genome sequence of Corynebacterium auriscanis strain CIP 106629.</title>
        <authorList>
            <person name="Hassan S.S."/>
            <person name="Jamal S.B."/>
            <person name="Tiwari S."/>
            <person name="Oliveira L.D.C."/>
            <person name="Souza F."/>
            <person name="Mariano D.C."/>
            <person name="Almeida S."/>
            <person name="Dorella F."/>
            <person name="Pereira F."/>
            <person name="Carvalho A."/>
            <person name="Leal C.A."/>
            <person name="Soares S.D.C."/>
            <person name="Figueiredo H.C."/>
            <person name="Silva A."/>
            <person name="Azevedo V.A."/>
        </authorList>
    </citation>
    <scope>NUCLEOTIDE SEQUENCE [LARGE SCALE GENOMIC DNA]</scope>
    <source>
        <strain evidence="2 3">CIP 106629</strain>
    </source>
</reference>
<organism evidence="2 3">
    <name type="scientific">Corynebacterium auriscanis</name>
    <dbReference type="NCBI Taxonomy" id="99807"/>
    <lineage>
        <taxon>Bacteria</taxon>
        <taxon>Bacillati</taxon>
        <taxon>Actinomycetota</taxon>
        <taxon>Actinomycetes</taxon>
        <taxon>Mycobacteriales</taxon>
        <taxon>Corynebacteriaceae</taxon>
        <taxon>Corynebacterium</taxon>
    </lineage>
</organism>
<evidence type="ECO:0000313" key="3">
    <source>
        <dbReference type="Proteomes" id="UP000030145"/>
    </source>
</evidence>
<comment type="caution">
    <text evidence="2">The sequence shown here is derived from an EMBL/GenBank/DDBJ whole genome shotgun (WGS) entry which is preliminary data.</text>
</comment>
<keyword evidence="3" id="KW-1185">Reference proteome</keyword>
<dbReference type="AlphaFoldDB" id="A0A0A2DM35"/>
<dbReference type="Proteomes" id="UP000030145">
    <property type="component" value="Unassembled WGS sequence"/>
</dbReference>
<dbReference type="RefSeq" id="WP_035113760.1">
    <property type="nucleotide sequence ID" value="NZ_CP047046.1"/>
</dbReference>
<evidence type="ECO:0000313" key="2">
    <source>
        <dbReference type="EMBL" id="KGM18949.1"/>
    </source>
</evidence>
<protein>
    <recommendedName>
        <fullName evidence="4">DUF3017 domain-containing protein</fullName>
    </recommendedName>
</protein>
<dbReference type="GeneID" id="300553520"/>
<name>A0A0A2DM35_9CORY</name>
<keyword evidence="1" id="KW-1133">Transmembrane helix</keyword>
<proteinExistence type="predicted"/>